<comment type="caution">
    <text evidence="1">The sequence shown here is derived from an EMBL/GenBank/DDBJ whole genome shotgun (WGS) entry which is preliminary data.</text>
</comment>
<dbReference type="Proteomes" id="UP000499080">
    <property type="component" value="Unassembled WGS sequence"/>
</dbReference>
<dbReference type="AlphaFoldDB" id="A0A4Y2AGC5"/>
<evidence type="ECO:0000313" key="1">
    <source>
        <dbReference type="EMBL" id="GBL78902.1"/>
    </source>
</evidence>
<evidence type="ECO:0000313" key="2">
    <source>
        <dbReference type="Proteomes" id="UP000499080"/>
    </source>
</evidence>
<protein>
    <submittedName>
        <fullName evidence="1">Uncharacterized protein</fullName>
    </submittedName>
</protein>
<sequence>MRESMELADEDDDASNPFNENQIISAELISQNRMKKDEGRRCTQFRLFEAKIKKYATILSDNRRLCQNLPEAPPKSVFLQNDKDYTLLHAELEIKMNLEFVLL</sequence>
<dbReference type="EMBL" id="BGPR01000017">
    <property type="protein sequence ID" value="GBL78902.1"/>
    <property type="molecule type" value="Genomic_DNA"/>
</dbReference>
<proteinExistence type="predicted"/>
<keyword evidence="2" id="KW-1185">Reference proteome</keyword>
<name>A0A4Y2AGC5_ARAVE</name>
<organism evidence="1 2">
    <name type="scientific">Araneus ventricosus</name>
    <name type="common">Orbweaver spider</name>
    <name type="synonym">Epeira ventricosa</name>
    <dbReference type="NCBI Taxonomy" id="182803"/>
    <lineage>
        <taxon>Eukaryota</taxon>
        <taxon>Metazoa</taxon>
        <taxon>Ecdysozoa</taxon>
        <taxon>Arthropoda</taxon>
        <taxon>Chelicerata</taxon>
        <taxon>Arachnida</taxon>
        <taxon>Araneae</taxon>
        <taxon>Araneomorphae</taxon>
        <taxon>Entelegynae</taxon>
        <taxon>Araneoidea</taxon>
        <taxon>Araneidae</taxon>
        <taxon>Araneus</taxon>
    </lineage>
</organism>
<gene>
    <name evidence="1" type="ORF">AVEN_48879_1</name>
</gene>
<reference evidence="1 2" key="1">
    <citation type="journal article" date="2019" name="Sci. Rep.">
        <title>Orb-weaving spider Araneus ventricosus genome elucidates the spidroin gene catalogue.</title>
        <authorList>
            <person name="Kono N."/>
            <person name="Nakamura H."/>
            <person name="Ohtoshi R."/>
            <person name="Moran D.A.P."/>
            <person name="Shinohara A."/>
            <person name="Yoshida Y."/>
            <person name="Fujiwara M."/>
            <person name="Mori M."/>
            <person name="Tomita M."/>
            <person name="Arakawa K."/>
        </authorList>
    </citation>
    <scope>NUCLEOTIDE SEQUENCE [LARGE SCALE GENOMIC DNA]</scope>
</reference>
<accession>A0A4Y2AGC5</accession>